<accession>A0A0D7B8A3</accession>
<feature type="compositionally biased region" description="Low complexity" evidence="1">
    <location>
        <begin position="129"/>
        <end position="143"/>
    </location>
</feature>
<evidence type="ECO:0000313" key="2">
    <source>
        <dbReference type="EMBL" id="KIY65746.1"/>
    </source>
</evidence>
<evidence type="ECO:0000313" key="3">
    <source>
        <dbReference type="Proteomes" id="UP000054007"/>
    </source>
</evidence>
<dbReference type="AlphaFoldDB" id="A0A0D7B8A3"/>
<dbReference type="Proteomes" id="UP000054007">
    <property type="component" value="Unassembled WGS sequence"/>
</dbReference>
<name>A0A0D7B8A3_9AGAR</name>
<feature type="compositionally biased region" description="Basic and acidic residues" evidence="1">
    <location>
        <begin position="193"/>
        <end position="205"/>
    </location>
</feature>
<feature type="compositionally biased region" description="Basic and acidic residues" evidence="1">
    <location>
        <begin position="245"/>
        <end position="268"/>
    </location>
</feature>
<dbReference type="EMBL" id="KN880578">
    <property type="protein sequence ID" value="KIY65746.1"/>
    <property type="molecule type" value="Genomic_DNA"/>
</dbReference>
<feature type="region of interest" description="Disordered" evidence="1">
    <location>
        <begin position="104"/>
        <end position="428"/>
    </location>
</feature>
<dbReference type="OrthoDB" id="2162449at2759"/>
<feature type="compositionally biased region" description="Low complexity" evidence="1">
    <location>
        <begin position="335"/>
        <end position="381"/>
    </location>
</feature>
<evidence type="ECO:0008006" key="4">
    <source>
        <dbReference type="Google" id="ProtNLM"/>
    </source>
</evidence>
<dbReference type="STRING" id="1314674.A0A0D7B8A3"/>
<sequence>MRSLAVILPSHAEERLNIETALNAQAAEILKERAMHLEPSAYLEELFPNAPIDELTRDKVWVYVLETSEPLADLGPGVVVSPDPETAEAQIAALFASSPIFGPEDMEANAHGDDGLLSQTSSMPLSPNSDASPGSSIASPASSMRRRSSGFQARALPATTHAPDIAPRMTRAASLRSSNASSAGGLYKPNVGESRKPLTKERLQETFDGVPGHKRRESIAVKSTATPTIAPRLTKAAMLRLGIDPAKEREKEREKLKEKAEKEKEKKPRPSSMQPPATRRTVSEDHKRSPSSYVPPPPTIVPRLNRSASLRAQPVRAPPSSFMFKGPAAPPSRPPSAQSNRSRPPSAQSVRSPSSTSNRRPSLSSAFSSTTSATSVTTDGASDARKTPSIPRPPSITPRLNKSAALRAAQKEAQTKANAQQPAKKIFV</sequence>
<protein>
    <recommendedName>
        <fullName evidence="4">Nucleoside diphosphate kinase</fullName>
    </recommendedName>
</protein>
<feature type="compositionally biased region" description="Low complexity" evidence="1">
    <location>
        <begin position="171"/>
        <end position="186"/>
    </location>
</feature>
<keyword evidence="3" id="KW-1185">Reference proteome</keyword>
<feature type="compositionally biased region" description="Polar residues" evidence="1">
    <location>
        <begin position="117"/>
        <end position="128"/>
    </location>
</feature>
<gene>
    <name evidence="2" type="ORF">CYLTODRAFT_445142</name>
</gene>
<proteinExistence type="predicted"/>
<reference evidence="2 3" key="1">
    <citation type="journal article" date="2015" name="Fungal Genet. Biol.">
        <title>Evolution of novel wood decay mechanisms in Agaricales revealed by the genome sequences of Fistulina hepatica and Cylindrobasidium torrendii.</title>
        <authorList>
            <person name="Floudas D."/>
            <person name="Held B.W."/>
            <person name="Riley R."/>
            <person name="Nagy L.G."/>
            <person name="Koehler G."/>
            <person name="Ransdell A.S."/>
            <person name="Younus H."/>
            <person name="Chow J."/>
            <person name="Chiniquy J."/>
            <person name="Lipzen A."/>
            <person name="Tritt A."/>
            <person name="Sun H."/>
            <person name="Haridas S."/>
            <person name="LaButti K."/>
            <person name="Ohm R.A."/>
            <person name="Kues U."/>
            <person name="Blanchette R.A."/>
            <person name="Grigoriev I.V."/>
            <person name="Minto R.E."/>
            <person name="Hibbett D.S."/>
        </authorList>
    </citation>
    <scope>NUCLEOTIDE SEQUENCE [LARGE SCALE GENOMIC DNA]</scope>
    <source>
        <strain evidence="2 3">FP15055 ss-10</strain>
    </source>
</reference>
<evidence type="ECO:0000256" key="1">
    <source>
        <dbReference type="SAM" id="MobiDB-lite"/>
    </source>
</evidence>
<organism evidence="2 3">
    <name type="scientific">Cylindrobasidium torrendii FP15055 ss-10</name>
    <dbReference type="NCBI Taxonomy" id="1314674"/>
    <lineage>
        <taxon>Eukaryota</taxon>
        <taxon>Fungi</taxon>
        <taxon>Dikarya</taxon>
        <taxon>Basidiomycota</taxon>
        <taxon>Agaricomycotina</taxon>
        <taxon>Agaricomycetes</taxon>
        <taxon>Agaricomycetidae</taxon>
        <taxon>Agaricales</taxon>
        <taxon>Marasmiineae</taxon>
        <taxon>Physalacriaceae</taxon>
        <taxon>Cylindrobasidium</taxon>
    </lineage>
</organism>